<organism evidence="6 7">
    <name type="scientific">Araneus ventricosus</name>
    <name type="common">Orbweaver spider</name>
    <name type="synonym">Epeira ventricosa</name>
    <dbReference type="NCBI Taxonomy" id="182803"/>
    <lineage>
        <taxon>Eukaryota</taxon>
        <taxon>Metazoa</taxon>
        <taxon>Ecdysozoa</taxon>
        <taxon>Arthropoda</taxon>
        <taxon>Chelicerata</taxon>
        <taxon>Arachnida</taxon>
        <taxon>Araneae</taxon>
        <taxon>Araneomorphae</taxon>
        <taxon>Entelegynae</taxon>
        <taxon>Araneoidea</taxon>
        <taxon>Araneidae</taxon>
        <taxon>Araneus</taxon>
    </lineage>
</organism>
<reference evidence="6 7" key="1">
    <citation type="journal article" date="2019" name="Sci. Rep.">
        <title>Orb-weaving spider Araneus ventricosus genome elucidates the spidroin gene catalogue.</title>
        <authorList>
            <person name="Kono N."/>
            <person name="Nakamura H."/>
            <person name="Ohtoshi R."/>
            <person name="Moran D.A.P."/>
            <person name="Shinohara A."/>
            <person name="Yoshida Y."/>
            <person name="Fujiwara M."/>
            <person name="Mori M."/>
            <person name="Tomita M."/>
            <person name="Arakawa K."/>
        </authorList>
    </citation>
    <scope>NUCLEOTIDE SEQUENCE [LARGE SCALE GENOMIC DNA]</scope>
</reference>
<evidence type="ECO:0000256" key="1">
    <source>
        <dbReference type="ARBA" id="ARBA00005964"/>
    </source>
</evidence>
<keyword evidence="7" id="KW-1185">Reference proteome</keyword>
<protein>
    <recommendedName>
        <fullName evidence="5">Carboxylesterase type B domain-containing protein</fullName>
    </recommendedName>
</protein>
<dbReference type="PANTHER" id="PTHR43918">
    <property type="entry name" value="ACETYLCHOLINESTERASE"/>
    <property type="match status" value="1"/>
</dbReference>
<dbReference type="GO" id="GO:0005615">
    <property type="term" value="C:extracellular space"/>
    <property type="evidence" value="ECO:0007669"/>
    <property type="project" value="TreeGrafter"/>
</dbReference>
<accession>A0A4Y2GNK9</accession>
<dbReference type="Gene3D" id="3.40.50.1820">
    <property type="entry name" value="alpha/beta hydrolase"/>
    <property type="match status" value="1"/>
</dbReference>
<dbReference type="InterPro" id="IPR002018">
    <property type="entry name" value="CarbesteraseB"/>
</dbReference>
<evidence type="ECO:0000313" key="6">
    <source>
        <dbReference type="EMBL" id="GBM55143.1"/>
    </source>
</evidence>
<evidence type="ECO:0000256" key="2">
    <source>
        <dbReference type="ARBA" id="ARBA00022487"/>
    </source>
</evidence>
<sequence>MCYVFSCTFVNKPSFSIILRVGLFTPCTRRKILVTIYIEACGVRSHSSKIRRSCEAIAQYTCLVSSQIVPLQMLMDVWWQAIRAAGDLIITCPSLYYAEQIAAEDNTVHYYVFYYTTPSTDFWTWADWMKTGHFDELQYVFGILFLDLGSFVDQEDLALSRNIIGMWTDFVTNW</sequence>
<dbReference type="InterPro" id="IPR029058">
    <property type="entry name" value="AB_hydrolase_fold"/>
</dbReference>
<keyword evidence="4" id="KW-0325">Glycoprotein</keyword>
<feature type="domain" description="Carboxylesterase type B" evidence="5">
    <location>
        <begin position="79"/>
        <end position="172"/>
    </location>
</feature>
<dbReference type="SUPFAM" id="SSF53474">
    <property type="entry name" value="alpha/beta-Hydrolases"/>
    <property type="match status" value="1"/>
</dbReference>
<dbReference type="Pfam" id="PF00135">
    <property type="entry name" value="COesterase"/>
    <property type="match status" value="1"/>
</dbReference>
<evidence type="ECO:0000313" key="7">
    <source>
        <dbReference type="Proteomes" id="UP000499080"/>
    </source>
</evidence>
<gene>
    <name evidence="6" type="ORF">AVEN_207027_1</name>
</gene>
<dbReference type="GO" id="GO:0003990">
    <property type="term" value="F:acetylcholinesterase activity"/>
    <property type="evidence" value="ECO:0007669"/>
    <property type="project" value="TreeGrafter"/>
</dbReference>
<dbReference type="EMBL" id="BGPR01001487">
    <property type="protein sequence ID" value="GBM55143.1"/>
    <property type="molecule type" value="Genomic_DNA"/>
</dbReference>
<dbReference type="GO" id="GO:0019695">
    <property type="term" value="P:choline metabolic process"/>
    <property type="evidence" value="ECO:0007669"/>
    <property type="project" value="TreeGrafter"/>
</dbReference>
<comment type="caution">
    <text evidence="6">The sequence shown here is derived from an EMBL/GenBank/DDBJ whole genome shotgun (WGS) entry which is preliminary data.</text>
</comment>
<dbReference type="AlphaFoldDB" id="A0A4Y2GNK9"/>
<keyword evidence="3" id="KW-0378">Hydrolase</keyword>
<dbReference type="Proteomes" id="UP000499080">
    <property type="component" value="Unassembled WGS sequence"/>
</dbReference>
<evidence type="ECO:0000259" key="5">
    <source>
        <dbReference type="Pfam" id="PF00135"/>
    </source>
</evidence>
<proteinExistence type="inferred from homology"/>
<dbReference type="PANTHER" id="PTHR43918:SF4">
    <property type="entry name" value="CARBOXYLIC ESTER HYDROLASE"/>
    <property type="match status" value="1"/>
</dbReference>
<name>A0A4Y2GNK9_ARAVE</name>
<evidence type="ECO:0000256" key="4">
    <source>
        <dbReference type="ARBA" id="ARBA00023180"/>
    </source>
</evidence>
<dbReference type="GO" id="GO:0006581">
    <property type="term" value="P:acetylcholine catabolic process"/>
    <property type="evidence" value="ECO:0007669"/>
    <property type="project" value="TreeGrafter"/>
</dbReference>
<evidence type="ECO:0000256" key="3">
    <source>
        <dbReference type="ARBA" id="ARBA00022801"/>
    </source>
</evidence>
<dbReference type="GO" id="GO:0005886">
    <property type="term" value="C:plasma membrane"/>
    <property type="evidence" value="ECO:0007669"/>
    <property type="project" value="TreeGrafter"/>
</dbReference>
<dbReference type="InterPro" id="IPR050654">
    <property type="entry name" value="AChE-related_enzymes"/>
</dbReference>
<comment type="similarity">
    <text evidence="1">Belongs to the type-B carboxylesterase/lipase family.</text>
</comment>
<keyword evidence="2" id="KW-0719">Serine esterase</keyword>